<dbReference type="RefSeq" id="WP_018271338.1">
    <property type="nucleotide sequence ID" value="NZ_BJNL01000002.1"/>
</dbReference>
<organism evidence="6 7">
    <name type="scientific">Bradyrhizobium elkanii</name>
    <dbReference type="NCBI Taxonomy" id="29448"/>
    <lineage>
        <taxon>Bacteria</taxon>
        <taxon>Pseudomonadati</taxon>
        <taxon>Pseudomonadota</taxon>
        <taxon>Alphaproteobacteria</taxon>
        <taxon>Hyphomicrobiales</taxon>
        <taxon>Nitrobacteraceae</taxon>
        <taxon>Bradyrhizobium</taxon>
    </lineage>
</organism>
<evidence type="ECO:0000313" key="6">
    <source>
        <dbReference type="EMBL" id="MBP1298005.1"/>
    </source>
</evidence>
<accession>A0A1E3EP25</accession>
<keyword evidence="4" id="KW-0449">Lipoprotein</keyword>
<dbReference type="GeneID" id="92955166"/>
<dbReference type="EMBL" id="JAFICZ010000001">
    <property type="protein sequence ID" value="MBP1298005.1"/>
    <property type="molecule type" value="Genomic_DNA"/>
</dbReference>
<keyword evidence="2" id="KW-0472">Membrane</keyword>
<evidence type="ECO:0000256" key="2">
    <source>
        <dbReference type="ARBA" id="ARBA00023136"/>
    </source>
</evidence>
<dbReference type="SUPFAM" id="SSF141488">
    <property type="entry name" value="YdhA-like"/>
    <property type="match status" value="1"/>
</dbReference>
<feature type="domain" description="C-type lysozyme inhibitor" evidence="5">
    <location>
        <begin position="32"/>
        <end position="74"/>
    </location>
</feature>
<protein>
    <submittedName>
        <fullName evidence="6">Membrane-bound inhibitor of C-type lysozyme</fullName>
    </submittedName>
</protein>
<dbReference type="AlphaFoldDB" id="A0A1E3EP25"/>
<gene>
    <name evidence="6" type="ORF">JOH49_007758</name>
</gene>
<evidence type="ECO:0000259" key="5">
    <source>
        <dbReference type="Pfam" id="PF09864"/>
    </source>
</evidence>
<keyword evidence="3" id="KW-0564">Palmitate</keyword>
<dbReference type="InterPro" id="IPR018660">
    <property type="entry name" value="MliC"/>
</dbReference>
<evidence type="ECO:0000256" key="4">
    <source>
        <dbReference type="ARBA" id="ARBA00023288"/>
    </source>
</evidence>
<name>A0A1E3EP25_BRAEL</name>
<dbReference type="eggNOG" id="ENOG5030YN0">
    <property type="taxonomic scope" value="Bacteria"/>
</dbReference>
<evidence type="ECO:0000256" key="1">
    <source>
        <dbReference type="ARBA" id="ARBA00022729"/>
    </source>
</evidence>
<dbReference type="Gene3D" id="2.40.128.200">
    <property type="match status" value="1"/>
</dbReference>
<evidence type="ECO:0000313" key="7">
    <source>
        <dbReference type="Proteomes" id="UP000673383"/>
    </source>
</evidence>
<dbReference type="Pfam" id="PF09864">
    <property type="entry name" value="MliC"/>
    <property type="match status" value="1"/>
</dbReference>
<evidence type="ECO:0000256" key="3">
    <source>
        <dbReference type="ARBA" id="ARBA00023139"/>
    </source>
</evidence>
<reference evidence="6" key="1">
    <citation type="submission" date="2021-02" db="EMBL/GenBank/DDBJ databases">
        <title>Genomic Encyclopedia of Type Strains, Phase IV (KMG-V): Genome sequencing to study the core and pangenomes of soil and plant-associated prokaryotes.</title>
        <authorList>
            <person name="Whitman W."/>
        </authorList>
    </citation>
    <scope>NUCLEOTIDE SEQUENCE</scope>
    <source>
        <strain evidence="6">USDA 406</strain>
    </source>
</reference>
<sequence length="103" mass="11074">MAYRGGAIVIGAILFELFGSSNVSAQSAFRNYHCADGTQFIAGFFNGDTRAHLQLDGKAVTLKKRLSLTGTRYRGGGVTLEISRTGLARLRHARRPATACELA</sequence>
<dbReference type="InterPro" id="IPR036328">
    <property type="entry name" value="MliC_sf"/>
</dbReference>
<dbReference type="OrthoDB" id="8237088at2"/>
<dbReference type="Proteomes" id="UP000673383">
    <property type="component" value="Unassembled WGS sequence"/>
</dbReference>
<proteinExistence type="predicted"/>
<comment type="caution">
    <text evidence="6">The sequence shown here is derived from an EMBL/GenBank/DDBJ whole genome shotgun (WGS) entry which is preliminary data.</text>
</comment>
<keyword evidence="1" id="KW-0732">Signal</keyword>